<gene>
    <name evidence="2" type="ORF">Mal33_03970</name>
</gene>
<dbReference type="EMBL" id="CP036318">
    <property type="protein sequence ID" value="QDV54443.1"/>
    <property type="molecule type" value="Genomic_DNA"/>
</dbReference>
<evidence type="ECO:0000256" key="1">
    <source>
        <dbReference type="SAM" id="MobiDB-lite"/>
    </source>
</evidence>
<accession>A0A518IMY2</accession>
<keyword evidence="3" id="KW-1185">Reference proteome</keyword>
<dbReference type="RefSeq" id="WP_145281991.1">
    <property type="nucleotide sequence ID" value="NZ_CP036318.1"/>
</dbReference>
<dbReference type="Proteomes" id="UP000316770">
    <property type="component" value="Chromosome"/>
</dbReference>
<sequence>MSNPKNRAGSKTNRADRAVSRRTLLRGTGVAMALPWLESIPVWGSEKLTDDQVTASPQRFAALFMGCGINRDHWWAKGSGTEMELGKSLAPMEPIKHKMNFITGLYNENANGVGIHPGQTGNILSGASLKKGSELRGDISMDQVLANHFAEETVAPSLVLGCEQPTTGYHETNFSMAYSSHISWQNATSPVPMEVYPSLAFDSLFDNHGSRRMESILDRVREETASLNRKISQSDRTKLDEYLSSVREVEKRAEAMRTVHAKATERAHHRGQPIAAMKRPDDGLPEDIREHMQLMCDIIAIGFQTDKSRVATLLLNRDLSGLFYPFLDVTKTHHSASHDDRSDEYERISRYYCSQYAYLASKLDAMPEGDGTVLDHSCLLFISSMWSGSSHDSTKLPVLLTGGMSGRMETGRVLDYLDKGDDNRKLCGMYLTIMDRMGVKLDRFGDAENQLAGL</sequence>
<dbReference type="InterPro" id="IPR011447">
    <property type="entry name" value="DUF1552"/>
</dbReference>
<proteinExistence type="predicted"/>
<evidence type="ECO:0000313" key="3">
    <source>
        <dbReference type="Proteomes" id="UP000316770"/>
    </source>
</evidence>
<feature type="region of interest" description="Disordered" evidence="1">
    <location>
        <begin position="1"/>
        <end position="21"/>
    </location>
</feature>
<name>A0A518IMY2_9BACT</name>
<protein>
    <recommendedName>
        <fullName evidence="4">DUF1552 domain-containing protein</fullName>
    </recommendedName>
</protein>
<feature type="compositionally biased region" description="Polar residues" evidence="1">
    <location>
        <begin position="1"/>
        <end position="12"/>
    </location>
</feature>
<dbReference type="AlphaFoldDB" id="A0A518IMY2"/>
<reference evidence="2 3" key="1">
    <citation type="submission" date="2019-02" db="EMBL/GenBank/DDBJ databases">
        <title>Deep-cultivation of Planctomycetes and their phenomic and genomic characterization uncovers novel biology.</title>
        <authorList>
            <person name="Wiegand S."/>
            <person name="Jogler M."/>
            <person name="Boedeker C."/>
            <person name="Pinto D."/>
            <person name="Vollmers J."/>
            <person name="Rivas-Marin E."/>
            <person name="Kohn T."/>
            <person name="Peeters S.H."/>
            <person name="Heuer A."/>
            <person name="Rast P."/>
            <person name="Oberbeckmann S."/>
            <person name="Bunk B."/>
            <person name="Jeske O."/>
            <person name="Meyerdierks A."/>
            <person name="Storesund J.E."/>
            <person name="Kallscheuer N."/>
            <person name="Luecker S."/>
            <person name="Lage O.M."/>
            <person name="Pohl T."/>
            <person name="Merkel B.J."/>
            <person name="Hornburger P."/>
            <person name="Mueller R.-W."/>
            <person name="Bruemmer F."/>
            <person name="Labrenz M."/>
            <person name="Spormann A.M."/>
            <person name="Op den Camp H."/>
            <person name="Overmann J."/>
            <person name="Amann R."/>
            <person name="Jetten M.S.M."/>
            <person name="Mascher T."/>
            <person name="Medema M.H."/>
            <person name="Devos D.P."/>
            <person name="Kaster A.-K."/>
            <person name="Ovreas L."/>
            <person name="Rohde M."/>
            <person name="Galperin M.Y."/>
            <person name="Jogler C."/>
        </authorList>
    </citation>
    <scope>NUCLEOTIDE SEQUENCE [LARGE SCALE GENOMIC DNA]</scope>
    <source>
        <strain evidence="2 3">Mal33</strain>
    </source>
</reference>
<organism evidence="2 3">
    <name type="scientific">Rosistilla oblonga</name>
    <dbReference type="NCBI Taxonomy" id="2527990"/>
    <lineage>
        <taxon>Bacteria</taxon>
        <taxon>Pseudomonadati</taxon>
        <taxon>Planctomycetota</taxon>
        <taxon>Planctomycetia</taxon>
        <taxon>Pirellulales</taxon>
        <taxon>Pirellulaceae</taxon>
        <taxon>Rosistilla</taxon>
    </lineage>
</organism>
<evidence type="ECO:0008006" key="4">
    <source>
        <dbReference type="Google" id="ProtNLM"/>
    </source>
</evidence>
<evidence type="ECO:0000313" key="2">
    <source>
        <dbReference type="EMBL" id="QDV54443.1"/>
    </source>
</evidence>
<dbReference type="Pfam" id="PF07586">
    <property type="entry name" value="HXXSHH"/>
    <property type="match status" value="1"/>
</dbReference>